<dbReference type="InterPro" id="IPR002197">
    <property type="entry name" value="HTH_Fis"/>
</dbReference>
<dbReference type="PROSITE" id="PS00676">
    <property type="entry name" value="SIGMA54_INTERACT_2"/>
    <property type="match status" value="1"/>
</dbReference>
<dbReference type="InterPro" id="IPR027417">
    <property type="entry name" value="P-loop_NTPase"/>
</dbReference>
<dbReference type="PROSITE" id="PS50110">
    <property type="entry name" value="RESPONSE_REGULATORY"/>
    <property type="match status" value="1"/>
</dbReference>
<keyword evidence="19" id="KW-1185">Reference proteome</keyword>
<proteinExistence type="predicted"/>
<evidence type="ECO:0000256" key="4">
    <source>
        <dbReference type="ARBA" id="ARBA00022491"/>
    </source>
</evidence>
<dbReference type="PANTHER" id="PTHR32071:SF95">
    <property type="entry name" value="DNA-BINDING TRANSCRIPTIONAL REGULATOR NTRC"/>
    <property type="match status" value="1"/>
</dbReference>
<dbReference type="SUPFAM" id="SSF46689">
    <property type="entry name" value="Homeodomain-like"/>
    <property type="match status" value="1"/>
</dbReference>
<dbReference type="InterPro" id="IPR025944">
    <property type="entry name" value="Sigma_54_int_dom_CS"/>
</dbReference>
<evidence type="ECO:0000256" key="13">
    <source>
        <dbReference type="ARBA" id="ARBA00023231"/>
    </source>
</evidence>
<dbReference type="PROSITE" id="PS50045">
    <property type="entry name" value="SIGMA54_INTERACT_4"/>
    <property type="match status" value="1"/>
</dbReference>
<gene>
    <name evidence="15" type="primary">ntrC</name>
    <name evidence="18" type="ORF">BKIR_c77_5232</name>
</gene>
<dbReference type="CDD" id="cd19919">
    <property type="entry name" value="REC_NtrC"/>
    <property type="match status" value="1"/>
</dbReference>
<dbReference type="HOGENOM" id="CLU_000445_0_6_4"/>
<name>G4MHR4_9BURK</name>
<dbReference type="Proteomes" id="UP000003511">
    <property type="component" value="Unassembled WGS sequence"/>
</dbReference>
<dbReference type="SUPFAM" id="SSF52540">
    <property type="entry name" value="P-loop containing nucleoside triphosphate hydrolases"/>
    <property type="match status" value="1"/>
</dbReference>
<dbReference type="InterPro" id="IPR025943">
    <property type="entry name" value="Sigma_54_int_dom_ATP-bd_2"/>
</dbReference>
<dbReference type="Gene3D" id="1.10.10.60">
    <property type="entry name" value="Homeodomain-like"/>
    <property type="match status" value="1"/>
</dbReference>
<evidence type="ECO:0000256" key="3">
    <source>
        <dbReference type="ARBA" id="ARBA00022490"/>
    </source>
</evidence>
<dbReference type="Pfam" id="PF00072">
    <property type="entry name" value="Response_reg"/>
    <property type="match status" value="1"/>
</dbReference>
<dbReference type="Gene3D" id="1.10.8.60">
    <property type="match status" value="1"/>
</dbReference>
<keyword evidence="5 14" id="KW-0597">Phosphoprotein</keyword>
<dbReference type="GO" id="GO:0006808">
    <property type="term" value="P:regulation of nitrogen utilization"/>
    <property type="evidence" value="ECO:0007669"/>
    <property type="project" value="UniProtKB-UniRule"/>
</dbReference>
<keyword evidence="11 15" id="KW-0010">Activator</keyword>
<dbReference type="PROSITE" id="PS00688">
    <property type="entry name" value="SIGMA54_INTERACT_3"/>
    <property type="match status" value="1"/>
</dbReference>
<keyword evidence="10 15" id="KW-0238">DNA-binding</keyword>
<evidence type="ECO:0000256" key="5">
    <source>
        <dbReference type="ARBA" id="ARBA00022553"/>
    </source>
</evidence>
<reference evidence="18 19" key="2">
    <citation type="submission" date="2011-10" db="EMBL/GenBank/DDBJ databases">
        <title>Draft genome sequence of Candidatus Burkholderia kirkii.</title>
        <authorList>
            <person name="Carlier A.L."/>
            <person name="Eberl L."/>
        </authorList>
    </citation>
    <scope>NUCLEOTIDE SEQUENCE [LARGE SCALE GENOMIC DNA]</scope>
    <source>
        <strain evidence="18 19">UZHbot1</strain>
    </source>
</reference>
<dbReference type="EMBL" id="CAFE01000259">
    <property type="protein sequence ID" value="CCD40693.1"/>
    <property type="molecule type" value="Genomic_DNA"/>
</dbReference>
<feature type="domain" description="Response regulatory" evidence="17">
    <location>
        <begin position="3"/>
        <end position="117"/>
    </location>
</feature>
<dbReference type="NCBIfam" id="NF008176">
    <property type="entry name" value="PRK10923.1"/>
    <property type="match status" value="1"/>
</dbReference>
<dbReference type="InterPro" id="IPR001789">
    <property type="entry name" value="Sig_transdc_resp-reg_receiver"/>
</dbReference>
<dbReference type="FunFam" id="3.40.50.300:FF:000006">
    <property type="entry name" value="DNA-binding transcriptional regulator NtrC"/>
    <property type="match status" value="1"/>
</dbReference>
<keyword evidence="7 15" id="KW-0067">ATP-binding</keyword>
<comment type="subcellular location">
    <subcellularLocation>
        <location evidence="1 15">Cytoplasm</location>
    </subcellularLocation>
</comment>
<evidence type="ECO:0000256" key="1">
    <source>
        <dbReference type="ARBA" id="ARBA00004496"/>
    </source>
</evidence>
<dbReference type="Pfam" id="PF02954">
    <property type="entry name" value="HTH_8"/>
    <property type="match status" value="1"/>
</dbReference>
<accession>G4MHR4</accession>
<comment type="caution">
    <text evidence="18">The sequence shown here is derived from an EMBL/GenBank/DDBJ whole genome shotgun (WGS) entry which is preliminary data.</text>
</comment>
<dbReference type="PANTHER" id="PTHR32071">
    <property type="entry name" value="TRANSCRIPTIONAL REGULATORY PROTEIN"/>
    <property type="match status" value="1"/>
</dbReference>
<evidence type="ECO:0000256" key="6">
    <source>
        <dbReference type="ARBA" id="ARBA00022741"/>
    </source>
</evidence>
<evidence type="ECO:0000256" key="9">
    <source>
        <dbReference type="ARBA" id="ARBA00023015"/>
    </source>
</evidence>
<evidence type="ECO:0000256" key="8">
    <source>
        <dbReference type="ARBA" id="ARBA00023012"/>
    </source>
</evidence>
<dbReference type="InterPro" id="IPR025662">
    <property type="entry name" value="Sigma_54_int_dom_ATP-bd_1"/>
</dbReference>
<organism evidence="18 19">
    <name type="scientific">Candidatus Paraburkholderia kirkii UZHbot1</name>
    <dbReference type="NCBI Taxonomy" id="1055526"/>
    <lineage>
        <taxon>Bacteria</taxon>
        <taxon>Pseudomonadati</taxon>
        <taxon>Pseudomonadota</taxon>
        <taxon>Betaproteobacteria</taxon>
        <taxon>Burkholderiales</taxon>
        <taxon>Burkholderiaceae</taxon>
        <taxon>Paraburkholderia</taxon>
    </lineage>
</organism>
<evidence type="ECO:0000256" key="10">
    <source>
        <dbReference type="ARBA" id="ARBA00023125"/>
    </source>
</evidence>
<dbReference type="InterPro" id="IPR058031">
    <property type="entry name" value="AAA_lid_NorR"/>
</dbReference>
<protein>
    <recommendedName>
        <fullName evidence="2 15">DNA-binding transcriptional regulator NtrC</fullName>
    </recommendedName>
    <alternativeName>
        <fullName evidence="15">Nitrogen regulation protein NR(I)</fullName>
    </alternativeName>
</protein>
<evidence type="ECO:0000256" key="11">
    <source>
        <dbReference type="ARBA" id="ARBA00023159"/>
    </source>
</evidence>
<evidence type="ECO:0000259" key="17">
    <source>
        <dbReference type="PROSITE" id="PS50110"/>
    </source>
</evidence>
<dbReference type="Pfam" id="PF25601">
    <property type="entry name" value="AAA_lid_14"/>
    <property type="match status" value="1"/>
</dbReference>
<keyword evidence="4 15" id="KW-0678">Repressor</keyword>
<dbReference type="STRING" id="1055526.BKIR_c77_5232"/>
<evidence type="ECO:0000256" key="2">
    <source>
        <dbReference type="ARBA" id="ARBA00019059"/>
    </source>
</evidence>
<keyword evidence="3 15" id="KW-0963">Cytoplasm</keyword>
<dbReference type="AlphaFoldDB" id="G4MHR4"/>
<sequence>MKPIWIVDDDQSIRWVLEKALARENFTTRSFSGVRDALAALEQESPQVLVSDIRMPGGSGLELLQTVRDRLSGLPVIIMTAFSDLDSAVAAFQGGAFEYLAKPFDVDKAVELIRRAVDESMRGEAAHDERVTETPEMFGQAPAMQDIFRAIGRLSHSAATVLITGESGTGKELVARALHRHSPRSNGPFIALNTAAIPKDLLESELFGHERGAFTGAQAMRQGRFEQAENGTLFLDEIGDMPFDLQTRLLRVLSDGQFYRVGGHNPLRANVRVIAATHQNLESRVRQGLFREDLYHRLNVIRLRLPALRERSEDIPLLTRHFLQKSVRDLGVEPKRVSDDALAYFASLPFPGNVRQLENLCNWLTVMVPAQVIEQKDLPPDLTPRQEHAAESIAVSTDGAVAPTPAVPNGAASSPVAATASIASVWENGLRTEVARLLRENSADVMDELARRFEAAVIREALDFTRGRKVEAAERLGIGRNTITRKIQELHLVTRLDTSADGHDDRRVIGRLIPLARHLVHFARCACRREFRRQQDVIDAQPCVTAEREHPVIPPREELFRLLELAERVGEAQFDEPHEVCAFFRRHEILTFPRCWIVHVPVIGGDVVIAAERELRMPRHVLAQPFAQRIQPAHLVGEFLRAGRLSVRKIRGDDPYAADRRGDHALLQVLEAGNVAHDADFVDFMTRIRTHQDADAVIGLLSREPAFVAGGFEFGARKLLVRELQLLKAQHVDLRGREPVHYLLLANFEGIDVPGGDFHCLAEVLV</sequence>
<evidence type="ECO:0000256" key="14">
    <source>
        <dbReference type="PROSITE-ProRule" id="PRU00169"/>
    </source>
</evidence>
<keyword evidence="6 15" id="KW-0547">Nucleotide-binding</keyword>
<evidence type="ECO:0000313" key="19">
    <source>
        <dbReference type="Proteomes" id="UP000003511"/>
    </source>
</evidence>
<dbReference type="BioCyc" id="CBUR1055526:G10QW-1240-MONOMER"/>
<dbReference type="GO" id="GO:0000156">
    <property type="term" value="F:phosphorelay response regulator activity"/>
    <property type="evidence" value="ECO:0007669"/>
    <property type="project" value="UniProtKB-UniRule"/>
</dbReference>
<dbReference type="SUPFAM" id="SSF52172">
    <property type="entry name" value="CheY-like"/>
    <property type="match status" value="1"/>
</dbReference>
<feature type="modified residue" description="4-aspartylphosphate" evidence="14">
    <location>
        <position position="52"/>
    </location>
</feature>
<dbReference type="GO" id="GO:0006355">
    <property type="term" value="P:regulation of DNA-templated transcription"/>
    <property type="evidence" value="ECO:0007669"/>
    <property type="project" value="InterPro"/>
</dbReference>
<evidence type="ECO:0000313" key="18">
    <source>
        <dbReference type="EMBL" id="CCD40693.1"/>
    </source>
</evidence>
<evidence type="ECO:0000256" key="15">
    <source>
        <dbReference type="RuleBase" id="RU365013"/>
    </source>
</evidence>
<dbReference type="PRINTS" id="PR01590">
    <property type="entry name" value="HTHFIS"/>
</dbReference>
<evidence type="ECO:0000256" key="12">
    <source>
        <dbReference type="ARBA" id="ARBA00023163"/>
    </source>
</evidence>
<dbReference type="SMART" id="SM00382">
    <property type="entry name" value="AAA"/>
    <property type="match status" value="1"/>
</dbReference>
<feature type="domain" description="Sigma-54 factor interaction" evidence="16">
    <location>
        <begin position="137"/>
        <end position="366"/>
    </location>
</feature>
<keyword evidence="13 15" id="KW-0535">Nitrogen fixation</keyword>
<dbReference type="PROSITE" id="PS00675">
    <property type="entry name" value="SIGMA54_INTERACT_1"/>
    <property type="match status" value="1"/>
</dbReference>
<comment type="function">
    <text evidence="15">Member of the two-component regulatory system NtrB/NtrC, which controls expression of the nitrogen-regulated (ntr) genes in response to nitrogen limitation. Phosphorylated NtrC binds directly to DNA and stimulates the formation of open promoter-sigma54-RNA polymerase complexes.</text>
</comment>
<dbReference type="SMART" id="SM00448">
    <property type="entry name" value="REC"/>
    <property type="match status" value="1"/>
</dbReference>
<keyword evidence="12 15" id="KW-0804">Transcription</keyword>
<dbReference type="NCBIfam" id="TIGR01818">
    <property type="entry name" value="ntrC"/>
    <property type="match status" value="1"/>
</dbReference>
<dbReference type="InterPro" id="IPR009057">
    <property type="entry name" value="Homeodomain-like_sf"/>
</dbReference>
<keyword evidence="9 15" id="KW-0805">Transcription regulation</keyword>
<evidence type="ECO:0000256" key="7">
    <source>
        <dbReference type="ARBA" id="ARBA00022840"/>
    </source>
</evidence>
<dbReference type="InterPro" id="IPR011006">
    <property type="entry name" value="CheY-like_superfamily"/>
</dbReference>
<evidence type="ECO:0000259" key="16">
    <source>
        <dbReference type="PROSITE" id="PS50045"/>
    </source>
</evidence>
<dbReference type="GO" id="GO:0043565">
    <property type="term" value="F:sequence-specific DNA binding"/>
    <property type="evidence" value="ECO:0007669"/>
    <property type="project" value="InterPro"/>
</dbReference>
<dbReference type="GO" id="GO:0005737">
    <property type="term" value="C:cytoplasm"/>
    <property type="evidence" value="ECO:0007669"/>
    <property type="project" value="UniProtKB-SubCell"/>
</dbReference>
<dbReference type="Pfam" id="PF00158">
    <property type="entry name" value="Sigma54_activat"/>
    <property type="match status" value="1"/>
</dbReference>
<dbReference type="GO" id="GO:0005524">
    <property type="term" value="F:ATP binding"/>
    <property type="evidence" value="ECO:0007669"/>
    <property type="project" value="UniProtKB-KW"/>
</dbReference>
<dbReference type="CDD" id="cd00009">
    <property type="entry name" value="AAA"/>
    <property type="match status" value="1"/>
</dbReference>
<reference evidence="18 19" key="1">
    <citation type="submission" date="2011-09" db="EMBL/GenBank/DDBJ databases">
        <authorList>
            <person name="Carlier A."/>
        </authorList>
    </citation>
    <scope>NUCLEOTIDE SEQUENCE [LARGE SCALE GENOMIC DNA]</scope>
    <source>
        <strain evidence="18 19">UZHbot1</strain>
    </source>
</reference>
<dbReference type="Gene3D" id="3.40.50.2300">
    <property type="match status" value="1"/>
</dbReference>
<dbReference type="Gene3D" id="3.40.50.300">
    <property type="entry name" value="P-loop containing nucleotide triphosphate hydrolases"/>
    <property type="match status" value="1"/>
</dbReference>
<dbReference type="InterPro" id="IPR002078">
    <property type="entry name" value="Sigma_54_int"/>
</dbReference>
<dbReference type="InterPro" id="IPR003593">
    <property type="entry name" value="AAA+_ATPase"/>
</dbReference>
<dbReference type="InterPro" id="IPR010114">
    <property type="entry name" value="Transcript_reg_NtrC"/>
</dbReference>
<keyword evidence="8 15" id="KW-0902">Two-component regulatory system</keyword>
<dbReference type="FunFam" id="3.40.50.2300:FF:000018">
    <property type="entry name" value="DNA-binding transcriptional regulator NtrC"/>
    <property type="match status" value="1"/>
</dbReference>